<dbReference type="EMBL" id="JAZHXI010000018">
    <property type="protein sequence ID" value="KAL2061943.1"/>
    <property type="molecule type" value="Genomic_DNA"/>
</dbReference>
<evidence type="ECO:0000313" key="1">
    <source>
        <dbReference type="EMBL" id="KAL2061943.1"/>
    </source>
</evidence>
<evidence type="ECO:0000313" key="2">
    <source>
        <dbReference type="Proteomes" id="UP001595075"/>
    </source>
</evidence>
<proteinExistence type="predicted"/>
<comment type="caution">
    <text evidence="1">The sequence shown here is derived from an EMBL/GenBank/DDBJ whole genome shotgun (WGS) entry which is preliminary data.</text>
</comment>
<dbReference type="Proteomes" id="UP001595075">
    <property type="component" value="Unassembled WGS sequence"/>
</dbReference>
<gene>
    <name evidence="1" type="ORF">VTL71DRAFT_7321</name>
</gene>
<sequence length="87" mass="9841">MPSREAYLPRLSAQLRNDLDIMSRSAYPKLDDGFTLKKERFKTDNLRHELTDLISDGEVTLTSVLILSPGGPNLQMVTRHAKTVTQQ</sequence>
<reference evidence="1 2" key="1">
    <citation type="journal article" date="2024" name="Commun. Biol.">
        <title>Comparative genomic analysis of thermophilic fungi reveals convergent evolutionary adaptations and gene losses.</title>
        <authorList>
            <person name="Steindorff A.S."/>
            <person name="Aguilar-Pontes M.V."/>
            <person name="Robinson A.J."/>
            <person name="Andreopoulos B."/>
            <person name="LaButti K."/>
            <person name="Kuo A."/>
            <person name="Mondo S."/>
            <person name="Riley R."/>
            <person name="Otillar R."/>
            <person name="Haridas S."/>
            <person name="Lipzen A."/>
            <person name="Grimwood J."/>
            <person name="Schmutz J."/>
            <person name="Clum A."/>
            <person name="Reid I.D."/>
            <person name="Moisan M.C."/>
            <person name="Butler G."/>
            <person name="Nguyen T.T.M."/>
            <person name="Dewar K."/>
            <person name="Conant G."/>
            <person name="Drula E."/>
            <person name="Henrissat B."/>
            <person name="Hansel C."/>
            <person name="Singer S."/>
            <person name="Hutchinson M.I."/>
            <person name="de Vries R.P."/>
            <person name="Natvig D.O."/>
            <person name="Powell A.J."/>
            <person name="Tsang A."/>
            <person name="Grigoriev I.V."/>
        </authorList>
    </citation>
    <scope>NUCLEOTIDE SEQUENCE [LARGE SCALE GENOMIC DNA]</scope>
    <source>
        <strain evidence="1 2">CBS 494.80</strain>
    </source>
</reference>
<organism evidence="1 2">
    <name type="scientific">Oculimacula yallundae</name>
    <dbReference type="NCBI Taxonomy" id="86028"/>
    <lineage>
        <taxon>Eukaryota</taxon>
        <taxon>Fungi</taxon>
        <taxon>Dikarya</taxon>
        <taxon>Ascomycota</taxon>
        <taxon>Pezizomycotina</taxon>
        <taxon>Leotiomycetes</taxon>
        <taxon>Helotiales</taxon>
        <taxon>Ploettnerulaceae</taxon>
        <taxon>Oculimacula</taxon>
    </lineage>
</organism>
<protein>
    <submittedName>
        <fullName evidence="1">Uncharacterized protein</fullName>
    </submittedName>
</protein>
<name>A0ABR4BYZ4_9HELO</name>
<accession>A0ABR4BYZ4</accession>
<keyword evidence="2" id="KW-1185">Reference proteome</keyword>